<evidence type="ECO:0000313" key="13">
    <source>
        <dbReference type="EMBL" id="GAA1957057.1"/>
    </source>
</evidence>
<dbReference type="NCBIfam" id="NF005932">
    <property type="entry name" value="PRK07956.1"/>
    <property type="match status" value="1"/>
</dbReference>
<dbReference type="HAMAP" id="MF_01588">
    <property type="entry name" value="DNA_ligase_A"/>
    <property type="match status" value="1"/>
</dbReference>
<dbReference type="Gene3D" id="1.10.150.20">
    <property type="entry name" value="5' to 3' exonuclease, C-terminal subdomain"/>
    <property type="match status" value="2"/>
</dbReference>
<keyword evidence="7 11" id="KW-0460">Magnesium</keyword>
<dbReference type="InterPro" id="IPR013840">
    <property type="entry name" value="DNAligase_N"/>
</dbReference>
<feature type="binding site" evidence="11">
    <location>
        <position position="220"/>
    </location>
    <ligand>
        <name>NAD(+)</name>
        <dbReference type="ChEBI" id="CHEBI:57540"/>
    </ligand>
</feature>
<dbReference type="GO" id="GO:0016874">
    <property type="term" value="F:ligase activity"/>
    <property type="evidence" value="ECO:0007669"/>
    <property type="project" value="UniProtKB-KW"/>
</dbReference>
<dbReference type="Pfam" id="PF03120">
    <property type="entry name" value="OB_DNA_ligase"/>
    <property type="match status" value="1"/>
</dbReference>
<dbReference type="PROSITE" id="PS50172">
    <property type="entry name" value="BRCT"/>
    <property type="match status" value="1"/>
</dbReference>
<comment type="catalytic activity">
    <reaction evidence="10 11">
        <text>NAD(+) + (deoxyribonucleotide)n-3'-hydroxyl + 5'-phospho-(deoxyribonucleotide)m = (deoxyribonucleotide)n+m + AMP + beta-nicotinamide D-nucleotide.</text>
        <dbReference type="EC" id="6.5.1.2"/>
    </reaction>
</comment>
<evidence type="ECO:0000259" key="12">
    <source>
        <dbReference type="PROSITE" id="PS50172"/>
    </source>
</evidence>
<comment type="caution">
    <text evidence="13">The sequence shown here is derived from an EMBL/GenBank/DDBJ whole genome shotgun (WGS) entry which is preliminary data.</text>
</comment>
<dbReference type="EC" id="6.5.1.2" evidence="11"/>
<evidence type="ECO:0000256" key="11">
    <source>
        <dbReference type="HAMAP-Rule" id="MF_01588"/>
    </source>
</evidence>
<evidence type="ECO:0000256" key="2">
    <source>
        <dbReference type="ARBA" id="ARBA00022598"/>
    </source>
</evidence>
<dbReference type="InterPro" id="IPR010994">
    <property type="entry name" value="RuvA_2-like"/>
</dbReference>
<dbReference type="NCBIfam" id="TIGR00575">
    <property type="entry name" value="dnlj"/>
    <property type="match status" value="1"/>
</dbReference>
<feature type="active site" description="N6-AMP-lysine intermediate" evidence="11">
    <location>
        <position position="199"/>
    </location>
</feature>
<dbReference type="SMART" id="SM00532">
    <property type="entry name" value="LIGANc"/>
    <property type="match status" value="1"/>
</dbReference>
<comment type="function">
    <text evidence="1 11">DNA ligase that catalyzes the formation of phosphodiester linkages between 5'-phosphoryl and 3'-hydroxyl groups in double-stranded DNA using NAD as a coenzyme and as the energy source for the reaction. It is essential for DNA replication and repair of damaged DNA.</text>
</comment>
<gene>
    <name evidence="13" type="primary">ligA_1</name>
    <name evidence="11" type="synonym">ligA</name>
    <name evidence="13" type="ORF">GCM10009754_28880</name>
</gene>
<accession>A0ABN2QS52</accession>
<keyword evidence="2 11" id="KW-0436">Ligase</keyword>
<dbReference type="InterPro" id="IPR001679">
    <property type="entry name" value="DNA_ligase"/>
</dbReference>
<dbReference type="Pfam" id="PF01653">
    <property type="entry name" value="DNA_ligase_aden"/>
    <property type="match status" value="1"/>
</dbReference>
<keyword evidence="9 11" id="KW-0234">DNA repair</keyword>
<protein>
    <recommendedName>
        <fullName evidence="11">DNA ligase</fullName>
        <ecNumber evidence="11">6.5.1.2</ecNumber>
    </recommendedName>
    <alternativeName>
        <fullName evidence="11">Polydeoxyribonucleotide synthase [NAD(+)]</fullName>
    </alternativeName>
</protein>
<evidence type="ECO:0000256" key="8">
    <source>
        <dbReference type="ARBA" id="ARBA00023027"/>
    </source>
</evidence>
<dbReference type="SMART" id="SM00278">
    <property type="entry name" value="HhH1"/>
    <property type="match status" value="2"/>
</dbReference>
<dbReference type="CDD" id="cd17748">
    <property type="entry name" value="BRCT_DNA_ligase_like"/>
    <property type="match status" value="1"/>
</dbReference>
<dbReference type="SUPFAM" id="SSF50249">
    <property type="entry name" value="Nucleic acid-binding proteins"/>
    <property type="match status" value="1"/>
</dbReference>
<evidence type="ECO:0000256" key="5">
    <source>
        <dbReference type="ARBA" id="ARBA00022763"/>
    </source>
</evidence>
<feature type="binding site" evidence="11">
    <location>
        <position position="388"/>
    </location>
    <ligand>
        <name>NAD(+)</name>
        <dbReference type="ChEBI" id="CHEBI:57540"/>
    </ligand>
</feature>
<evidence type="ECO:0000256" key="7">
    <source>
        <dbReference type="ARBA" id="ARBA00022842"/>
    </source>
</evidence>
<dbReference type="InterPro" id="IPR013839">
    <property type="entry name" value="DNAligase_adenylation"/>
</dbReference>
<dbReference type="InterPro" id="IPR003583">
    <property type="entry name" value="Hlx-hairpin-Hlx_DNA-bd_motif"/>
</dbReference>
<dbReference type="EMBL" id="BAAANN010000010">
    <property type="protein sequence ID" value="GAA1957057.1"/>
    <property type="molecule type" value="Genomic_DNA"/>
</dbReference>
<feature type="binding site" evidence="11">
    <location>
        <begin position="124"/>
        <end position="128"/>
    </location>
    <ligand>
        <name>NAD(+)</name>
        <dbReference type="ChEBI" id="CHEBI:57540"/>
    </ligand>
</feature>
<dbReference type="InterPro" id="IPR012340">
    <property type="entry name" value="NA-bd_OB-fold"/>
</dbReference>
<feature type="binding site" evidence="11">
    <location>
        <position position="483"/>
    </location>
    <ligand>
        <name>Zn(2+)</name>
        <dbReference type="ChEBI" id="CHEBI:29105"/>
    </ligand>
</feature>
<evidence type="ECO:0000256" key="9">
    <source>
        <dbReference type="ARBA" id="ARBA00023204"/>
    </source>
</evidence>
<feature type="domain" description="BRCT" evidence="12">
    <location>
        <begin position="668"/>
        <end position="757"/>
    </location>
</feature>
<keyword evidence="8 11" id="KW-0520">NAD</keyword>
<evidence type="ECO:0000256" key="3">
    <source>
        <dbReference type="ARBA" id="ARBA00022705"/>
    </source>
</evidence>
<feature type="binding site" evidence="11">
    <location>
        <position position="506"/>
    </location>
    <ligand>
        <name>Zn(2+)</name>
        <dbReference type="ChEBI" id="CHEBI:29105"/>
    </ligand>
</feature>
<dbReference type="SUPFAM" id="SSF52113">
    <property type="entry name" value="BRCT domain"/>
    <property type="match status" value="1"/>
</dbReference>
<comment type="cofactor">
    <cofactor evidence="11">
        <name>Mg(2+)</name>
        <dbReference type="ChEBI" id="CHEBI:18420"/>
    </cofactor>
    <cofactor evidence="11">
        <name>Mn(2+)</name>
        <dbReference type="ChEBI" id="CHEBI:29035"/>
    </cofactor>
</comment>
<reference evidence="13 14" key="1">
    <citation type="journal article" date="2019" name="Int. J. Syst. Evol. Microbiol.">
        <title>The Global Catalogue of Microorganisms (GCM) 10K type strain sequencing project: providing services to taxonomists for standard genome sequencing and annotation.</title>
        <authorList>
            <consortium name="The Broad Institute Genomics Platform"/>
            <consortium name="The Broad Institute Genome Sequencing Center for Infectious Disease"/>
            <person name="Wu L."/>
            <person name="Ma J."/>
        </authorList>
    </citation>
    <scope>NUCLEOTIDE SEQUENCE [LARGE SCALE GENOMIC DNA]</scope>
    <source>
        <strain evidence="13 14">JCM 14545</strain>
    </source>
</reference>
<dbReference type="PIRSF" id="PIRSF001604">
    <property type="entry name" value="LigA"/>
    <property type="match status" value="1"/>
</dbReference>
<dbReference type="SMART" id="SM00292">
    <property type="entry name" value="BRCT"/>
    <property type="match status" value="1"/>
</dbReference>
<dbReference type="InterPro" id="IPR001357">
    <property type="entry name" value="BRCT_dom"/>
</dbReference>
<dbReference type="SUPFAM" id="SSF47781">
    <property type="entry name" value="RuvA domain 2-like"/>
    <property type="match status" value="1"/>
</dbReference>
<keyword evidence="14" id="KW-1185">Reference proteome</keyword>
<proteinExistence type="inferred from homology"/>
<dbReference type="Pfam" id="PF14520">
    <property type="entry name" value="HHH_5"/>
    <property type="match status" value="1"/>
</dbReference>
<keyword evidence="6 11" id="KW-0862">Zinc</keyword>
<keyword evidence="5 11" id="KW-0227">DNA damage</keyword>
<dbReference type="Gene3D" id="1.10.287.610">
    <property type="entry name" value="Helix hairpin bin"/>
    <property type="match status" value="1"/>
</dbReference>
<evidence type="ECO:0000256" key="4">
    <source>
        <dbReference type="ARBA" id="ARBA00022723"/>
    </source>
</evidence>
<evidence type="ECO:0000256" key="6">
    <source>
        <dbReference type="ARBA" id="ARBA00022833"/>
    </source>
</evidence>
<dbReference type="InterPro" id="IPR018239">
    <property type="entry name" value="DNA_ligase_AS"/>
</dbReference>
<name>A0ABN2QS52_9PSEU</name>
<dbReference type="Proteomes" id="UP001501116">
    <property type="component" value="Unassembled WGS sequence"/>
</dbReference>
<keyword evidence="11" id="KW-0464">Manganese</keyword>
<feature type="binding site" evidence="11">
    <location>
        <position position="255"/>
    </location>
    <ligand>
        <name>NAD(+)</name>
        <dbReference type="ChEBI" id="CHEBI:57540"/>
    </ligand>
</feature>
<comment type="similarity">
    <text evidence="11">Belongs to the NAD-dependent DNA ligase family. LigA subfamily.</text>
</comment>
<dbReference type="Gene3D" id="3.30.470.30">
    <property type="entry name" value="DNA ligase/mRNA capping enzyme"/>
    <property type="match status" value="1"/>
</dbReference>
<keyword evidence="3 11" id="KW-0235">DNA replication</keyword>
<feature type="binding site" evidence="11">
    <location>
        <position position="486"/>
    </location>
    <ligand>
        <name>Zn(2+)</name>
        <dbReference type="ChEBI" id="CHEBI:29105"/>
    </ligand>
</feature>
<evidence type="ECO:0000256" key="1">
    <source>
        <dbReference type="ARBA" id="ARBA00004067"/>
    </source>
</evidence>
<dbReference type="Gene3D" id="3.40.50.10190">
    <property type="entry name" value="BRCT domain"/>
    <property type="match status" value="1"/>
</dbReference>
<dbReference type="InterPro" id="IPR036420">
    <property type="entry name" value="BRCT_dom_sf"/>
</dbReference>
<dbReference type="PROSITE" id="PS01055">
    <property type="entry name" value="DNA_LIGASE_N1"/>
    <property type="match status" value="1"/>
</dbReference>
<dbReference type="Pfam" id="PF00533">
    <property type="entry name" value="BRCT"/>
    <property type="match status" value="1"/>
</dbReference>
<organism evidence="13 14">
    <name type="scientific">Amycolatopsis minnesotensis</name>
    <dbReference type="NCBI Taxonomy" id="337894"/>
    <lineage>
        <taxon>Bacteria</taxon>
        <taxon>Bacillati</taxon>
        <taxon>Actinomycetota</taxon>
        <taxon>Actinomycetes</taxon>
        <taxon>Pseudonocardiales</taxon>
        <taxon>Pseudonocardiaceae</taxon>
        <taxon>Amycolatopsis</taxon>
    </lineage>
</organism>
<evidence type="ECO:0000313" key="14">
    <source>
        <dbReference type="Proteomes" id="UP001501116"/>
    </source>
</evidence>
<dbReference type="SUPFAM" id="SSF56091">
    <property type="entry name" value="DNA ligase/mRNA capping enzyme, catalytic domain"/>
    <property type="match status" value="1"/>
</dbReference>
<keyword evidence="4 11" id="KW-0479">Metal-binding</keyword>
<dbReference type="InterPro" id="IPR004150">
    <property type="entry name" value="NAD_DNA_ligase_OB"/>
</dbReference>
<dbReference type="Gene3D" id="2.40.50.140">
    <property type="entry name" value="Nucleic acid-binding proteins"/>
    <property type="match status" value="1"/>
</dbReference>
<comment type="caution">
    <text evidence="11">Lacks conserved residue(s) required for the propagation of feature annotation.</text>
</comment>
<evidence type="ECO:0000256" key="10">
    <source>
        <dbReference type="ARBA" id="ARBA00034005"/>
    </source>
</evidence>
<sequence length="757" mass="81471">MFFPDPAQAPAERLAPQGFRALFRHWLLIAIRRRGVVPLELENVRHTVILTPARPPRPHLRSRRNSRRVAAVRAERRAGVVSVLCRWAGVACCAVDAGERIQELADQVVALRDAYYRGSPKVADAEYDGVEDELRGLIEANPELAPDPNPLEQVGSPVVLHAPVRHSRPMLSLEKATKSEQVVAFFDRFPGQSVVVMPKLDGLSLAVVYEDGRLARAVTRGDGTTGDDVTPLVRALTGGIPERLDAPGRVEVRGEVVMLRSTFAAYNAAHPDKPLINPRNAAAGTLRAKDPATVAERRLQFLAFDLHTDPDSAESDLDGALRTLGFTAADMRHCDGAEAAQEVISEIERRRNDLDYDLDGAVLRLADRDAYAAAGTRSSSPRGALAFKFAAEEKTTVLSDVVWDVGKTGKIAPVAWLEPVFVGGTTVTRATLANQEVIRARGIRIGDTVLVRRAGDVIPFVAGVLDAAKRTGAETEIVPPATCPSCAQPLTEQGNSRELFCTNVSCPAQTVRRLIHWASRAAADIDAVGGVWIERLAEAGILEHPSDFYRLDRERLLEFDRIGEVSATRMIDSIDASRGVGLRRALIGLAIPMASDGTAARLCRAGFGSLEEVADAGEEALVAVEDIGPKVAASLIEHLTRLRPELERLRERGVSLDVREEDLPPVVAAGAPLAGKTVVVTGAISDPRSGEKVPRPTFQRLCEKAGATIASSVSASTDLLVTGADVGASKLTKAEKHGVEVVDQGEIWQQLIDANVV</sequence>
<feature type="binding site" evidence="11">
    <location>
        <begin position="172"/>
        <end position="173"/>
    </location>
    <ligand>
        <name>NAD(+)</name>
        <dbReference type="ChEBI" id="CHEBI:57540"/>
    </ligand>
</feature>